<reference evidence="6 7" key="1">
    <citation type="journal article" date="2013" name="Genome Biol. Evol.">
        <title>Genome evolution and phylogenomic analysis of candidatus kinetoplastibacterium, the betaproteobacterial endosymbionts of strigomonas and angomonas.</title>
        <authorList>
            <person name="Alves J.M."/>
            <person name="Serrano M.G."/>
            <person name="Maia da Silva F."/>
            <person name="Voegtly L.J."/>
            <person name="Matveyev A.V."/>
            <person name="Teixeira M.M."/>
            <person name="Camargo E.P."/>
            <person name="Buck G.A."/>
        </authorList>
    </citation>
    <scope>NUCLEOTIDE SEQUENCE [LARGE SCALE GENOMIC DNA]</scope>
    <source>
        <strain evidence="6 7">TCC079E</strain>
    </source>
</reference>
<keyword evidence="4" id="KW-0811">Translocation</keyword>
<protein>
    <submittedName>
        <fullName evidence="6">Preprotein translocase subunit SecB</fullName>
    </submittedName>
</protein>
<proteinExistence type="inferred from homology"/>
<dbReference type="PRINTS" id="PR01594">
    <property type="entry name" value="SECBCHAPRONE"/>
</dbReference>
<dbReference type="InterPro" id="IPR003708">
    <property type="entry name" value="SecB"/>
</dbReference>
<evidence type="ECO:0000313" key="6">
    <source>
        <dbReference type="EMBL" id="AGF47186.1"/>
    </source>
</evidence>
<dbReference type="HOGENOM" id="CLU_111574_1_0_4"/>
<sequence length="140" mass="16353">MKSEPKFTLQRIYLKDLSIEMPHAPNIFIEMDKYTIDVNIKVDTQKLSEHIFESSITATVQSTTKEKILYIIEATQSGIFEFLNIPQEQIDILLSTQCYSIIYPYLRANISDLISRTSLPALTLEELDFNYLYKNYKNNE</sequence>
<evidence type="ECO:0000256" key="4">
    <source>
        <dbReference type="ARBA" id="ARBA00023010"/>
    </source>
</evidence>
<evidence type="ECO:0000256" key="5">
    <source>
        <dbReference type="ARBA" id="ARBA00023186"/>
    </source>
</evidence>
<evidence type="ECO:0000313" key="7">
    <source>
        <dbReference type="Proteomes" id="UP000011547"/>
    </source>
</evidence>
<dbReference type="GO" id="GO:0015031">
    <property type="term" value="P:protein transport"/>
    <property type="evidence" value="ECO:0007669"/>
    <property type="project" value="UniProtKB-KW"/>
</dbReference>
<keyword evidence="5" id="KW-0143">Chaperone</keyword>
<dbReference type="InterPro" id="IPR035958">
    <property type="entry name" value="SecB-like_sf"/>
</dbReference>
<dbReference type="GO" id="GO:0051262">
    <property type="term" value="P:protein tetramerization"/>
    <property type="evidence" value="ECO:0007669"/>
    <property type="project" value="InterPro"/>
</dbReference>
<organism evidence="6 7">
    <name type="scientific">Candidatus Kinetoplastidibacterium desouzai TCC079E</name>
    <dbReference type="NCBI Taxonomy" id="1208919"/>
    <lineage>
        <taxon>Bacteria</taxon>
        <taxon>Pseudomonadati</taxon>
        <taxon>Pseudomonadota</taxon>
        <taxon>Betaproteobacteria</taxon>
        <taxon>Candidatus Kinetoplastidibacterium</taxon>
    </lineage>
</organism>
<keyword evidence="3" id="KW-0653">Protein transport</keyword>
<dbReference type="Proteomes" id="UP000011547">
    <property type="component" value="Chromosome"/>
</dbReference>
<dbReference type="PATRIC" id="fig|1208919.3.peg.629"/>
<dbReference type="EMBL" id="CP003803">
    <property type="protein sequence ID" value="AGF47186.1"/>
    <property type="molecule type" value="Genomic_DNA"/>
</dbReference>
<evidence type="ECO:0000256" key="2">
    <source>
        <dbReference type="ARBA" id="ARBA00022448"/>
    </source>
</evidence>
<dbReference type="KEGG" id="kde:CDSE_0068"/>
<dbReference type="Pfam" id="PF02556">
    <property type="entry name" value="SecB"/>
    <property type="match status" value="1"/>
</dbReference>
<evidence type="ECO:0000256" key="1">
    <source>
        <dbReference type="ARBA" id="ARBA00009990"/>
    </source>
</evidence>
<keyword evidence="7" id="KW-1185">Reference proteome</keyword>
<keyword evidence="2" id="KW-0813">Transport</keyword>
<dbReference type="NCBIfam" id="TIGR00809">
    <property type="entry name" value="secB"/>
    <property type="match status" value="1"/>
</dbReference>
<accession>M1LSV2</accession>
<dbReference type="PANTHER" id="PTHR36918">
    <property type="match status" value="1"/>
</dbReference>
<dbReference type="PANTHER" id="PTHR36918:SF1">
    <property type="entry name" value="PROTEIN-EXPORT PROTEIN SECB"/>
    <property type="match status" value="1"/>
</dbReference>
<dbReference type="SUPFAM" id="SSF54611">
    <property type="entry name" value="SecB-like"/>
    <property type="match status" value="1"/>
</dbReference>
<name>M1LSV2_9PROT</name>
<dbReference type="GO" id="GO:0051082">
    <property type="term" value="F:unfolded protein binding"/>
    <property type="evidence" value="ECO:0007669"/>
    <property type="project" value="InterPro"/>
</dbReference>
<comment type="similarity">
    <text evidence="1">Belongs to the SecB family.</text>
</comment>
<gene>
    <name evidence="6" type="ORF">CDSE_0068</name>
</gene>
<dbReference type="Gene3D" id="3.10.420.10">
    <property type="entry name" value="SecB-like"/>
    <property type="match status" value="1"/>
</dbReference>
<dbReference type="STRING" id="1208919.CDSE_0068"/>
<evidence type="ECO:0000256" key="3">
    <source>
        <dbReference type="ARBA" id="ARBA00022927"/>
    </source>
</evidence>
<dbReference type="RefSeq" id="WP_015396597.1">
    <property type="nucleotide sequence ID" value="NC_020294.1"/>
</dbReference>
<dbReference type="OrthoDB" id="9795145at2"/>
<dbReference type="AlphaFoldDB" id="M1LSV2"/>
<dbReference type="eggNOG" id="COG1952">
    <property type="taxonomic scope" value="Bacteria"/>
</dbReference>